<name>A0A437MJ72_9PROT</name>
<gene>
    <name evidence="2" type="ORF">EOD42_07565</name>
</gene>
<keyword evidence="3" id="KW-1185">Reference proteome</keyword>
<protein>
    <submittedName>
        <fullName evidence="2">Uncharacterized protein</fullName>
    </submittedName>
</protein>
<dbReference type="Proteomes" id="UP000282957">
    <property type="component" value="Unassembled WGS sequence"/>
</dbReference>
<evidence type="ECO:0000313" key="3">
    <source>
        <dbReference type="Proteomes" id="UP000282957"/>
    </source>
</evidence>
<organism evidence="2 3">
    <name type="scientific">Rhodovarius crocodyli</name>
    <dbReference type="NCBI Taxonomy" id="1979269"/>
    <lineage>
        <taxon>Bacteria</taxon>
        <taxon>Pseudomonadati</taxon>
        <taxon>Pseudomonadota</taxon>
        <taxon>Alphaproteobacteria</taxon>
        <taxon>Acetobacterales</taxon>
        <taxon>Roseomonadaceae</taxon>
        <taxon>Rhodovarius</taxon>
    </lineage>
</organism>
<evidence type="ECO:0000256" key="1">
    <source>
        <dbReference type="SAM" id="MobiDB-lite"/>
    </source>
</evidence>
<dbReference type="AlphaFoldDB" id="A0A437MJ72"/>
<comment type="caution">
    <text evidence="2">The sequence shown here is derived from an EMBL/GenBank/DDBJ whole genome shotgun (WGS) entry which is preliminary data.</text>
</comment>
<feature type="region of interest" description="Disordered" evidence="1">
    <location>
        <begin position="1"/>
        <end position="27"/>
    </location>
</feature>
<evidence type="ECO:0000313" key="2">
    <source>
        <dbReference type="EMBL" id="RVT97666.1"/>
    </source>
</evidence>
<dbReference type="RefSeq" id="WP_127786894.1">
    <property type="nucleotide sequence ID" value="NZ_SACL01000002.1"/>
</dbReference>
<sequence>MAEHAYTPEVRPGNPQDESCAPGAARKRTRPTLAAFNAMQAERDAMQAQRDEAVNVYRDFEAFGRRMAAEHEAMRKGLSNVSTRIMDCEGGIRALRILADYQTEHAGEDRLEMGRVEHAQDWITRRLVVEIAHAGETAEDALLGRPTTNEGPVLRVKGGAA</sequence>
<dbReference type="EMBL" id="SACL01000002">
    <property type="protein sequence ID" value="RVT97666.1"/>
    <property type="molecule type" value="Genomic_DNA"/>
</dbReference>
<proteinExistence type="predicted"/>
<accession>A0A437MJ72</accession>
<reference evidence="2 3" key="1">
    <citation type="submission" date="2019-01" db="EMBL/GenBank/DDBJ databases">
        <authorList>
            <person name="Chen W.-M."/>
        </authorList>
    </citation>
    <scope>NUCLEOTIDE SEQUENCE [LARGE SCALE GENOMIC DNA]</scope>
    <source>
        <strain evidence="2 3">CCP-6</strain>
    </source>
</reference>